<sequence>MRTSEPASRPPARHDETIIARRADGRQSAERPTAPAVTRRPRARRAVRAA</sequence>
<dbReference type="HOGENOM" id="CLU_3115498_0_0_4"/>
<feature type="compositionally biased region" description="Basic residues" evidence="1">
    <location>
        <begin position="39"/>
        <end position="50"/>
    </location>
</feature>
<feature type="compositionally biased region" description="Basic and acidic residues" evidence="1">
    <location>
        <begin position="12"/>
        <end position="29"/>
    </location>
</feature>
<dbReference type="Proteomes" id="UP000006738">
    <property type="component" value="Chromosome I"/>
</dbReference>
<dbReference type="EMBL" id="CP000572">
    <property type="protein sequence ID" value="ABN89046.1"/>
    <property type="molecule type" value="Genomic_DNA"/>
</dbReference>
<proteinExistence type="predicted"/>
<protein>
    <submittedName>
        <fullName evidence="2">Uncharacterized protein</fullName>
    </submittedName>
</protein>
<organism evidence="2 3">
    <name type="scientific">Burkholderia pseudomallei (strain 1106a)</name>
    <dbReference type="NCBI Taxonomy" id="357348"/>
    <lineage>
        <taxon>Bacteria</taxon>
        <taxon>Pseudomonadati</taxon>
        <taxon>Pseudomonadota</taxon>
        <taxon>Betaproteobacteria</taxon>
        <taxon>Burkholderiales</taxon>
        <taxon>Burkholderiaceae</taxon>
        <taxon>Burkholderia</taxon>
        <taxon>pseudomallei group</taxon>
    </lineage>
</organism>
<name>A3NZJ5_BURP0</name>
<dbReference type="KEGG" id="bpl:BURPS1106A_3529"/>
<feature type="region of interest" description="Disordered" evidence="1">
    <location>
        <begin position="1"/>
        <end position="50"/>
    </location>
</feature>
<reference evidence="2 3" key="1">
    <citation type="submission" date="2007-02" db="EMBL/GenBank/DDBJ databases">
        <authorList>
            <person name="DeShazer D."/>
            <person name="Woods D.E."/>
            <person name="Nierman W.C."/>
        </authorList>
    </citation>
    <scope>NUCLEOTIDE SEQUENCE [LARGE SCALE GENOMIC DNA]</scope>
    <source>
        <strain evidence="2 3">1106a</strain>
    </source>
</reference>
<evidence type="ECO:0000313" key="2">
    <source>
        <dbReference type="EMBL" id="ABN89046.1"/>
    </source>
</evidence>
<dbReference type="AlphaFoldDB" id="A3NZJ5"/>
<evidence type="ECO:0000313" key="3">
    <source>
        <dbReference type="Proteomes" id="UP000006738"/>
    </source>
</evidence>
<gene>
    <name evidence="2" type="ordered locus">BURPS1106A_3529</name>
</gene>
<accession>A3NZJ5</accession>
<evidence type="ECO:0000256" key="1">
    <source>
        <dbReference type="SAM" id="MobiDB-lite"/>
    </source>
</evidence>